<dbReference type="EMBL" id="NKQK01000013">
    <property type="protein sequence ID" value="PSS14102.1"/>
    <property type="molecule type" value="Genomic_DNA"/>
</dbReference>
<dbReference type="GO" id="GO:0005634">
    <property type="term" value="C:nucleus"/>
    <property type="evidence" value="ECO:0007669"/>
    <property type="project" value="UniProtKB-SubCell"/>
</dbReference>
<dbReference type="Pfam" id="PF02362">
    <property type="entry name" value="B3"/>
    <property type="match status" value="2"/>
</dbReference>
<dbReference type="PANTHER" id="PTHR31140">
    <property type="entry name" value="B3 DOMAIN-CONTAINING TRANSCRIPTION FACTOR ABI3"/>
    <property type="match status" value="1"/>
</dbReference>
<dbReference type="SMART" id="SM01019">
    <property type="entry name" value="B3"/>
    <property type="match status" value="2"/>
</dbReference>
<evidence type="ECO:0000259" key="7">
    <source>
        <dbReference type="PROSITE" id="PS50863"/>
    </source>
</evidence>
<evidence type="ECO:0000256" key="4">
    <source>
        <dbReference type="ARBA" id="ARBA00023163"/>
    </source>
</evidence>
<keyword evidence="5" id="KW-0539">Nucleus</keyword>
<dbReference type="Gramene" id="PSS14102">
    <property type="protein sequence ID" value="PSS14102"/>
    <property type="gene ID" value="CEY00_Acc14721"/>
</dbReference>
<dbReference type="GO" id="GO:0003700">
    <property type="term" value="F:DNA-binding transcription factor activity"/>
    <property type="evidence" value="ECO:0007669"/>
    <property type="project" value="InterPro"/>
</dbReference>
<dbReference type="InParanoid" id="A0A2R6QSL3"/>
<evidence type="ECO:0000313" key="9">
    <source>
        <dbReference type="Proteomes" id="UP000241394"/>
    </source>
</evidence>
<dbReference type="PANTHER" id="PTHR31140:SF139">
    <property type="entry name" value="B3 DOMAIN-CONTAINING PROTEIN OS02G0455900-RELATED"/>
    <property type="match status" value="1"/>
</dbReference>
<comment type="subcellular location">
    <subcellularLocation>
        <location evidence="1">Nucleus</location>
    </subcellularLocation>
</comment>
<feature type="domain" description="TF-B3" evidence="7">
    <location>
        <begin position="192"/>
        <end position="294"/>
    </location>
</feature>
<dbReference type="PROSITE" id="PS50863">
    <property type="entry name" value="B3"/>
    <property type="match status" value="1"/>
</dbReference>
<evidence type="ECO:0000256" key="6">
    <source>
        <dbReference type="SAM" id="MobiDB-lite"/>
    </source>
</evidence>
<gene>
    <name evidence="8" type="ORF">CEY00_Acc14721</name>
</gene>
<feature type="region of interest" description="Disordered" evidence="6">
    <location>
        <begin position="1"/>
        <end position="81"/>
    </location>
</feature>
<evidence type="ECO:0000256" key="3">
    <source>
        <dbReference type="ARBA" id="ARBA00023125"/>
    </source>
</evidence>
<accession>A0A2R6QSL3</accession>
<keyword evidence="3" id="KW-0238">DNA-binding</keyword>
<name>A0A2R6QSL3_ACTCC</name>
<protein>
    <submittedName>
        <fullName evidence="8">AP2/ERF and B3 domain-containing protein</fullName>
    </submittedName>
</protein>
<evidence type="ECO:0000256" key="5">
    <source>
        <dbReference type="ARBA" id="ARBA00023242"/>
    </source>
</evidence>
<dbReference type="SUPFAM" id="SSF101936">
    <property type="entry name" value="DNA-binding pseudobarrel domain"/>
    <property type="match status" value="2"/>
</dbReference>
<feature type="compositionally biased region" description="Polar residues" evidence="6">
    <location>
        <begin position="149"/>
        <end position="170"/>
    </location>
</feature>
<dbReference type="Gene3D" id="2.40.330.10">
    <property type="entry name" value="DNA-binding pseudobarrel domain"/>
    <property type="match status" value="2"/>
</dbReference>
<feature type="compositionally biased region" description="Basic and acidic residues" evidence="6">
    <location>
        <begin position="27"/>
        <end position="39"/>
    </location>
</feature>
<dbReference type="InterPro" id="IPR044800">
    <property type="entry name" value="LEC2-like"/>
</dbReference>
<proteinExistence type="predicted"/>
<dbReference type="AlphaFoldDB" id="A0A2R6QSL3"/>
<keyword evidence="4" id="KW-0804">Transcription</keyword>
<reference evidence="9" key="2">
    <citation type="journal article" date="2018" name="BMC Genomics">
        <title>A manually annotated Actinidia chinensis var. chinensis (kiwifruit) genome highlights the challenges associated with draft genomes and gene prediction in plants.</title>
        <authorList>
            <person name="Pilkington S.M."/>
            <person name="Crowhurst R."/>
            <person name="Hilario E."/>
            <person name="Nardozza S."/>
            <person name="Fraser L."/>
            <person name="Peng Y."/>
            <person name="Gunaseelan K."/>
            <person name="Simpson R."/>
            <person name="Tahir J."/>
            <person name="Deroles S.C."/>
            <person name="Templeton K."/>
            <person name="Luo Z."/>
            <person name="Davy M."/>
            <person name="Cheng C."/>
            <person name="McNeilage M."/>
            <person name="Scaglione D."/>
            <person name="Liu Y."/>
            <person name="Zhang Q."/>
            <person name="Datson P."/>
            <person name="De Silva N."/>
            <person name="Gardiner S.E."/>
            <person name="Bassett H."/>
            <person name="Chagne D."/>
            <person name="McCallum J."/>
            <person name="Dzierzon H."/>
            <person name="Deng C."/>
            <person name="Wang Y.Y."/>
            <person name="Barron L."/>
            <person name="Manako K."/>
            <person name="Bowen J."/>
            <person name="Foster T.M."/>
            <person name="Erridge Z.A."/>
            <person name="Tiffin H."/>
            <person name="Waite C.N."/>
            <person name="Davies K.M."/>
            <person name="Grierson E.P."/>
            <person name="Laing W.A."/>
            <person name="Kirk R."/>
            <person name="Chen X."/>
            <person name="Wood M."/>
            <person name="Montefiori M."/>
            <person name="Brummell D.A."/>
            <person name="Schwinn K.E."/>
            <person name="Catanach A."/>
            <person name="Fullerton C."/>
            <person name="Li D."/>
            <person name="Meiyalaghan S."/>
            <person name="Nieuwenhuizen N."/>
            <person name="Read N."/>
            <person name="Prakash R."/>
            <person name="Hunter D."/>
            <person name="Zhang H."/>
            <person name="McKenzie M."/>
            <person name="Knabel M."/>
            <person name="Harris A."/>
            <person name="Allan A.C."/>
            <person name="Gleave A."/>
            <person name="Chen A."/>
            <person name="Janssen B.J."/>
            <person name="Plunkett B."/>
            <person name="Ampomah-Dwamena C."/>
            <person name="Voogd C."/>
            <person name="Leif D."/>
            <person name="Lafferty D."/>
            <person name="Souleyre E.J.F."/>
            <person name="Varkonyi-Gasic E."/>
            <person name="Gambi F."/>
            <person name="Hanley J."/>
            <person name="Yao J.L."/>
            <person name="Cheung J."/>
            <person name="David K.M."/>
            <person name="Warren B."/>
            <person name="Marsh K."/>
            <person name="Snowden K.C."/>
            <person name="Lin-Wang K."/>
            <person name="Brian L."/>
            <person name="Martinez-Sanchez M."/>
            <person name="Wang M."/>
            <person name="Ileperuma N."/>
            <person name="Macnee N."/>
            <person name="Campin R."/>
            <person name="McAtee P."/>
            <person name="Drummond R.S.M."/>
            <person name="Espley R.V."/>
            <person name="Ireland H.S."/>
            <person name="Wu R."/>
            <person name="Atkinson R.G."/>
            <person name="Karunairetnam S."/>
            <person name="Bulley S."/>
            <person name="Chunkath S."/>
            <person name="Hanley Z."/>
            <person name="Storey R."/>
            <person name="Thrimawithana A.H."/>
            <person name="Thomson S."/>
            <person name="David C."/>
            <person name="Testolin R."/>
            <person name="Huang H."/>
            <person name="Hellens R.P."/>
            <person name="Schaffer R.J."/>
        </authorList>
    </citation>
    <scope>NUCLEOTIDE SEQUENCE [LARGE SCALE GENOMIC DNA]</scope>
    <source>
        <strain evidence="9">cv. Red5</strain>
    </source>
</reference>
<feature type="region of interest" description="Disordered" evidence="6">
    <location>
        <begin position="96"/>
        <end position="171"/>
    </location>
</feature>
<organism evidence="8 9">
    <name type="scientific">Actinidia chinensis var. chinensis</name>
    <name type="common">Chinese soft-hair kiwi</name>
    <dbReference type="NCBI Taxonomy" id="1590841"/>
    <lineage>
        <taxon>Eukaryota</taxon>
        <taxon>Viridiplantae</taxon>
        <taxon>Streptophyta</taxon>
        <taxon>Embryophyta</taxon>
        <taxon>Tracheophyta</taxon>
        <taxon>Spermatophyta</taxon>
        <taxon>Magnoliopsida</taxon>
        <taxon>eudicotyledons</taxon>
        <taxon>Gunneridae</taxon>
        <taxon>Pentapetalae</taxon>
        <taxon>asterids</taxon>
        <taxon>Ericales</taxon>
        <taxon>Actinidiaceae</taxon>
        <taxon>Actinidia</taxon>
    </lineage>
</organism>
<comment type="caution">
    <text evidence="8">The sequence shown here is derived from an EMBL/GenBank/DDBJ whole genome shotgun (WGS) entry which is preliminary data.</text>
</comment>
<dbReference type="InterPro" id="IPR015300">
    <property type="entry name" value="DNA-bd_pseudobarrel_sf"/>
</dbReference>
<keyword evidence="2" id="KW-0805">Transcription regulation</keyword>
<dbReference type="InterPro" id="IPR003340">
    <property type="entry name" value="B3_DNA-bd"/>
</dbReference>
<reference evidence="8 9" key="1">
    <citation type="submission" date="2017-07" db="EMBL/GenBank/DDBJ databases">
        <title>An improved, manually edited Actinidia chinensis var. chinensis (kiwifruit) genome highlights the challenges associated with draft genomes and gene prediction in plants.</title>
        <authorList>
            <person name="Pilkington S."/>
            <person name="Crowhurst R."/>
            <person name="Hilario E."/>
            <person name="Nardozza S."/>
            <person name="Fraser L."/>
            <person name="Peng Y."/>
            <person name="Gunaseelan K."/>
            <person name="Simpson R."/>
            <person name="Tahir J."/>
            <person name="Deroles S."/>
            <person name="Templeton K."/>
            <person name="Luo Z."/>
            <person name="Davy M."/>
            <person name="Cheng C."/>
            <person name="Mcneilage M."/>
            <person name="Scaglione D."/>
            <person name="Liu Y."/>
            <person name="Zhang Q."/>
            <person name="Datson P."/>
            <person name="De Silva N."/>
            <person name="Gardiner S."/>
            <person name="Bassett H."/>
            <person name="Chagne D."/>
            <person name="Mccallum J."/>
            <person name="Dzierzon H."/>
            <person name="Deng C."/>
            <person name="Wang Y.-Y."/>
            <person name="Barron N."/>
            <person name="Manako K."/>
            <person name="Bowen J."/>
            <person name="Foster T."/>
            <person name="Erridge Z."/>
            <person name="Tiffin H."/>
            <person name="Waite C."/>
            <person name="Davies K."/>
            <person name="Grierson E."/>
            <person name="Laing W."/>
            <person name="Kirk R."/>
            <person name="Chen X."/>
            <person name="Wood M."/>
            <person name="Montefiori M."/>
            <person name="Brummell D."/>
            <person name="Schwinn K."/>
            <person name="Catanach A."/>
            <person name="Fullerton C."/>
            <person name="Li D."/>
            <person name="Meiyalaghan S."/>
            <person name="Nieuwenhuizen N."/>
            <person name="Read N."/>
            <person name="Prakash R."/>
            <person name="Hunter D."/>
            <person name="Zhang H."/>
            <person name="Mckenzie M."/>
            <person name="Knabel M."/>
            <person name="Harris A."/>
            <person name="Allan A."/>
            <person name="Chen A."/>
            <person name="Janssen B."/>
            <person name="Plunkett B."/>
            <person name="Dwamena C."/>
            <person name="Voogd C."/>
            <person name="Leif D."/>
            <person name="Lafferty D."/>
            <person name="Souleyre E."/>
            <person name="Varkonyi-Gasic E."/>
            <person name="Gambi F."/>
            <person name="Hanley J."/>
            <person name="Yao J.-L."/>
            <person name="Cheung J."/>
            <person name="David K."/>
            <person name="Warren B."/>
            <person name="Marsh K."/>
            <person name="Snowden K."/>
            <person name="Lin-Wang K."/>
            <person name="Brian L."/>
            <person name="Martinez-Sanchez M."/>
            <person name="Wang M."/>
            <person name="Ileperuma N."/>
            <person name="Macnee N."/>
            <person name="Campin R."/>
            <person name="Mcatee P."/>
            <person name="Drummond R."/>
            <person name="Espley R."/>
            <person name="Ireland H."/>
            <person name="Wu R."/>
            <person name="Atkinson R."/>
            <person name="Karunairetnam S."/>
            <person name="Bulley S."/>
            <person name="Chunkath S."/>
            <person name="Hanley Z."/>
            <person name="Storey R."/>
            <person name="Thrimawithana A."/>
            <person name="Thomson S."/>
            <person name="David C."/>
            <person name="Testolin R."/>
        </authorList>
    </citation>
    <scope>NUCLEOTIDE SEQUENCE [LARGE SCALE GENOMIC DNA]</scope>
    <source>
        <strain evidence="9">cv. Red5</strain>
        <tissue evidence="8">Young leaf</tissue>
    </source>
</reference>
<dbReference type="Proteomes" id="UP000241394">
    <property type="component" value="Chromosome LG13"/>
</dbReference>
<dbReference type="OrthoDB" id="1583621at2759"/>
<evidence type="ECO:0000256" key="2">
    <source>
        <dbReference type="ARBA" id="ARBA00023015"/>
    </source>
</evidence>
<evidence type="ECO:0000256" key="1">
    <source>
        <dbReference type="ARBA" id="ARBA00004123"/>
    </source>
</evidence>
<evidence type="ECO:0000313" key="8">
    <source>
        <dbReference type="EMBL" id="PSS14102.1"/>
    </source>
</evidence>
<dbReference type="GO" id="GO:0003677">
    <property type="term" value="F:DNA binding"/>
    <property type="evidence" value="ECO:0007669"/>
    <property type="project" value="UniProtKB-KW"/>
</dbReference>
<feature type="region of interest" description="Disordered" evidence="6">
    <location>
        <begin position="422"/>
        <end position="441"/>
    </location>
</feature>
<feature type="compositionally biased region" description="Polar residues" evidence="6">
    <location>
        <begin position="41"/>
        <end position="61"/>
    </location>
</feature>
<keyword evidence="9" id="KW-1185">Reference proteome</keyword>
<sequence length="441" mass="49735">MSESRGTGTGPSDKEQKTTEDSDVQQEEEKEKANKEDASGKANQSSSTPTITTDQNNSGQEKANEIPLKKSNFKITIEPPCSNVQIIIGGPMAEVKEEQEKDSEEENPSSSSPSSMTAADTEASDKRPLEISGEENADSPSKKQKHYHSPSNVNPGPNSGDSSEAANNELQGGAAAEPWEVLFNRLFGIYPHNIELFETQLTRTNRLVIPKQAAQDFFPLSPMAELTLQITDGQDKEWSMELVYYPEEDAFVIARGWQDFANSHGLEPLDSIQFYRSVPSWATNQYAIKYVRRQEVPAETPEFTKGNFLFQLELTSSDVWYSRLFIPSREVAIHFPMVHILLLSREKEIVRFTDSENKDWYMDVILYNYEFCMIIDEWNGFVKAHGLEARDVIKFYKPVQPSHMKHFLIECVKKEGGANLTQKMEEPSQRGSNKGKGIAVE</sequence>
<dbReference type="CDD" id="cd10017">
    <property type="entry name" value="B3_DNA"/>
    <property type="match status" value="2"/>
</dbReference>